<dbReference type="SMART" id="SM00708">
    <property type="entry name" value="PhBP"/>
    <property type="match status" value="1"/>
</dbReference>
<dbReference type="SUPFAM" id="SSF47565">
    <property type="entry name" value="Insect pheromone/odorant-binding proteins"/>
    <property type="match status" value="1"/>
</dbReference>
<dbReference type="GO" id="GO:0005549">
    <property type="term" value="F:odorant binding"/>
    <property type="evidence" value="ECO:0007669"/>
    <property type="project" value="InterPro"/>
</dbReference>
<dbReference type="EMBL" id="JARGEI010000014">
    <property type="protein sequence ID" value="KAJ8720174.1"/>
    <property type="molecule type" value="Genomic_DNA"/>
</dbReference>
<evidence type="ECO:0000313" key="2">
    <source>
        <dbReference type="EMBL" id="KAJ8720174.1"/>
    </source>
</evidence>
<keyword evidence="1" id="KW-0732">Signal</keyword>
<protein>
    <submittedName>
        <fullName evidence="2">Uncharacterized protein</fullName>
    </submittedName>
</protein>
<name>A0AAD7YMD0_MYTSE</name>
<dbReference type="Proteomes" id="UP001231518">
    <property type="component" value="Chromosome 3"/>
</dbReference>
<sequence>MFKSTSLILYAVAVSLSNANEDGSKEFLSMVDECARLNGHTMSELSEVMSNGDVSILKPCFWGCAFTKTGFLNDKGQYDVDSGLIGVKKYMKDPLGLEKLEQMARQCESVNDKVVSDGNAGCERGMLAAKCFLEKDNGQIVPSAL</sequence>
<gene>
    <name evidence="2" type="ORF">PYW07_012217</name>
</gene>
<dbReference type="CDD" id="cd23992">
    <property type="entry name" value="PBP_GOBP"/>
    <property type="match status" value="1"/>
</dbReference>
<dbReference type="Pfam" id="PF01395">
    <property type="entry name" value="PBP_GOBP"/>
    <property type="match status" value="1"/>
</dbReference>
<accession>A0AAD7YMD0</accession>
<evidence type="ECO:0000256" key="1">
    <source>
        <dbReference type="SAM" id="SignalP"/>
    </source>
</evidence>
<feature type="signal peptide" evidence="1">
    <location>
        <begin position="1"/>
        <end position="19"/>
    </location>
</feature>
<dbReference type="Gene3D" id="1.10.238.20">
    <property type="entry name" value="Pheromone/general odorant binding protein domain"/>
    <property type="match status" value="1"/>
</dbReference>
<reference evidence="2" key="1">
    <citation type="submission" date="2023-03" db="EMBL/GenBank/DDBJ databases">
        <title>Chromosome-level genomes of two armyworms, Mythimna separata and Mythimna loreyi, provide insights into the biosynthesis and reception of sex pheromones.</title>
        <authorList>
            <person name="Zhao H."/>
        </authorList>
    </citation>
    <scope>NUCLEOTIDE SEQUENCE</scope>
    <source>
        <strain evidence="2">BeijingLab</strain>
        <tissue evidence="2">Pupa</tissue>
    </source>
</reference>
<dbReference type="InterPro" id="IPR036728">
    <property type="entry name" value="PBP_GOBP_sf"/>
</dbReference>
<comment type="caution">
    <text evidence="2">The sequence shown here is derived from an EMBL/GenBank/DDBJ whole genome shotgun (WGS) entry which is preliminary data.</text>
</comment>
<dbReference type="AlphaFoldDB" id="A0AAD7YMD0"/>
<proteinExistence type="predicted"/>
<feature type="chain" id="PRO_5041997470" evidence="1">
    <location>
        <begin position="20"/>
        <end position="145"/>
    </location>
</feature>
<dbReference type="InterPro" id="IPR006170">
    <property type="entry name" value="PBP/GOBP"/>
</dbReference>
<keyword evidence="3" id="KW-1185">Reference proteome</keyword>
<evidence type="ECO:0000313" key="3">
    <source>
        <dbReference type="Proteomes" id="UP001231518"/>
    </source>
</evidence>
<organism evidence="2 3">
    <name type="scientific">Mythimna separata</name>
    <name type="common">Oriental armyworm</name>
    <name type="synonym">Pseudaletia separata</name>
    <dbReference type="NCBI Taxonomy" id="271217"/>
    <lineage>
        <taxon>Eukaryota</taxon>
        <taxon>Metazoa</taxon>
        <taxon>Ecdysozoa</taxon>
        <taxon>Arthropoda</taxon>
        <taxon>Hexapoda</taxon>
        <taxon>Insecta</taxon>
        <taxon>Pterygota</taxon>
        <taxon>Neoptera</taxon>
        <taxon>Endopterygota</taxon>
        <taxon>Lepidoptera</taxon>
        <taxon>Glossata</taxon>
        <taxon>Ditrysia</taxon>
        <taxon>Noctuoidea</taxon>
        <taxon>Noctuidae</taxon>
        <taxon>Noctuinae</taxon>
        <taxon>Hadenini</taxon>
        <taxon>Mythimna</taxon>
    </lineage>
</organism>